<comment type="caution">
    <text evidence="11">The sequence shown here is derived from an EMBL/GenBank/DDBJ whole genome shotgun (WGS) entry which is preliminary data.</text>
</comment>
<keyword evidence="3" id="KW-1003">Cell membrane</keyword>
<comment type="subcellular location">
    <subcellularLocation>
        <location evidence="1">Cell membrane</location>
        <topology evidence="1">Multi-pass membrane protein</topology>
    </subcellularLocation>
    <subcellularLocation>
        <location evidence="8">Membrane</location>
        <topology evidence="8">Multi-pass membrane protein</topology>
    </subcellularLocation>
</comment>
<dbReference type="GO" id="GO:0005886">
    <property type="term" value="C:plasma membrane"/>
    <property type="evidence" value="ECO:0007669"/>
    <property type="project" value="UniProtKB-SubCell"/>
</dbReference>
<dbReference type="InterPro" id="IPR002898">
    <property type="entry name" value="MotA_ExbB_proton_chnl"/>
</dbReference>
<keyword evidence="7 9" id="KW-0472">Membrane</keyword>
<evidence type="ECO:0000259" key="10">
    <source>
        <dbReference type="Pfam" id="PF01618"/>
    </source>
</evidence>
<dbReference type="Proteomes" id="UP000218113">
    <property type="component" value="Unassembled WGS sequence"/>
</dbReference>
<evidence type="ECO:0000256" key="2">
    <source>
        <dbReference type="ARBA" id="ARBA00022448"/>
    </source>
</evidence>
<dbReference type="GO" id="GO:0017038">
    <property type="term" value="P:protein import"/>
    <property type="evidence" value="ECO:0007669"/>
    <property type="project" value="TreeGrafter"/>
</dbReference>
<feature type="transmembrane region" description="Helical" evidence="9">
    <location>
        <begin position="16"/>
        <end position="36"/>
    </location>
</feature>
<evidence type="ECO:0000256" key="8">
    <source>
        <dbReference type="RuleBase" id="RU004057"/>
    </source>
</evidence>
<keyword evidence="2 8" id="KW-0813">Transport</keyword>
<dbReference type="AlphaFoldDB" id="A0A2A4T5S7"/>
<proteinExistence type="inferred from homology"/>
<gene>
    <name evidence="11" type="ORF">COB67_05220</name>
</gene>
<protein>
    <recommendedName>
        <fullName evidence="10">MotA/TolQ/ExbB proton channel domain-containing protein</fullName>
    </recommendedName>
</protein>
<accession>A0A2A4T5S7</accession>
<evidence type="ECO:0000256" key="6">
    <source>
        <dbReference type="ARBA" id="ARBA00022989"/>
    </source>
</evidence>
<dbReference type="PANTHER" id="PTHR30625:SF15">
    <property type="entry name" value="BIOPOLYMER TRANSPORT PROTEIN EXBB"/>
    <property type="match status" value="1"/>
</dbReference>
<keyword evidence="6 9" id="KW-1133">Transmembrane helix</keyword>
<evidence type="ECO:0000313" key="11">
    <source>
        <dbReference type="EMBL" id="PCI28986.1"/>
    </source>
</evidence>
<dbReference type="InterPro" id="IPR050790">
    <property type="entry name" value="ExbB/TolQ_transport"/>
</dbReference>
<dbReference type="Pfam" id="PF01618">
    <property type="entry name" value="MotA_ExbB"/>
    <property type="match status" value="1"/>
</dbReference>
<feature type="domain" description="MotA/TolQ/ExbB proton channel" evidence="10">
    <location>
        <begin position="77"/>
        <end position="192"/>
    </location>
</feature>
<evidence type="ECO:0000256" key="5">
    <source>
        <dbReference type="ARBA" id="ARBA00022927"/>
    </source>
</evidence>
<evidence type="ECO:0000256" key="4">
    <source>
        <dbReference type="ARBA" id="ARBA00022692"/>
    </source>
</evidence>
<organism evidence="11 12">
    <name type="scientific">SAR324 cluster bacterium</name>
    <dbReference type="NCBI Taxonomy" id="2024889"/>
    <lineage>
        <taxon>Bacteria</taxon>
        <taxon>Deltaproteobacteria</taxon>
        <taxon>SAR324 cluster</taxon>
    </lineage>
</organism>
<evidence type="ECO:0000256" key="1">
    <source>
        <dbReference type="ARBA" id="ARBA00004651"/>
    </source>
</evidence>
<evidence type="ECO:0000256" key="7">
    <source>
        <dbReference type="ARBA" id="ARBA00023136"/>
    </source>
</evidence>
<evidence type="ECO:0000256" key="3">
    <source>
        <dbReference type="ARBA" id="ARBA00022475"/>
    </source>
</evidence>
<name>A0A2A4T5S7_9DELT</name>
<dbReference type="EMBL" id="NVSR01000022">
    <property type="protein sequence ID" value="PCI28986.1"/>
    <property type="molecule type" value="Genomic_DNA"/>
</dbReference>
<feature type="transmembrane region" description="Helical" evidence="9">
    <location>
        <begin position="117"/>
        <end position="138"/>
    </location>
</feature>
<keyword evidence="4 9" id="KW-0812">Transmembrane</keyword>
<keyword evidence="5 8" id="KW-0653">Protein transport</keyword>
<sequence>MLSMLDVELISRGGPLMLVLLICSVLSLAMIVERLFALQHSRIFKMDLLQEIEIAIKKRDIKMALEWSRQDDSPMMKVVEVALINSDKPRDDLKVSIEEAGRLEVPRLEKFLTSIQTIAVIAPLLGLLGTVTGMIKVFETIVTQGTGNTAVLAGGISEALITTASGLSLAIPTLIFYNFLSKKVDLLLVEMERYSLIIFELLTGDYSDF</sequence>
<reference evidence="12" key="1">
    <citation type="submission" date="2017-08" db="EMBL/GenBank/DDBJ databases">
        <title>A dynamic microbial community with high functional redundancy inhabits the cold, oxic subseafloor aquifer.</title>
        <authorList>
            <person name="Tully B.J."/>
            <person name="Wheat C.G."/>
            <person name="Glazer B.T."/>
            <person name="Huber J.A."/>
        </authorList>
    </citation>
    <scope>NUCLEOTIDE SEQUENCE [LARGE SCALE GENOMIC DNA]</scope>
</reference>
<dbReference type="PANTHER" id="PTHR30625">
    <property type="entry name" value="PROTEIN TOLQ"/>
    <property type="match status" value="1"/>
</dbReference>
<evidence type="ECO:0000313" key="12">
    <source>
        <dbReference type="Proteomes" id="UP000218113"/>
    </source>
</evidence>
<evidence type="ECO:0000256" key="9">
    <source>
        <dbReference type="SAM" id="Phobius"/>
    </source>
</evidence>
<feature type="transmembrane region" description="Helical" evidence="9">
    <location>
        <begin position="150"/>
        <end position="177"/>
    </location>
</feature>
<comment type="similarity">
    <text evidence="8">Belongs to the exbB/tolQ family.</text>
</comment>